<reference evidence="1" key="1">
    <citation type="journal article" date="2021" name="Proc. Natl. Acad. Sci. U.S.A.">
        <title>A Catalog of Tens of Thousands of Viruses from Human Metagenomes Reveals Hidden Associations with Chronic Diseases.</title>
        <authorList>
            <person name="Tisza M.J."/>
            <person name="Buck C.B."/>
        </authorList>
    </citation>
    <scope>NUCLEOTIDE SEQUENCE</scope>
    <source>
        <strain evidence="1">CtYh54</strain>
    </source>
</reference>
<name>A0A8S5ME22_9CAUD</name>
<dbReference type="EMBL" id="BK014884">
    <property type="protein sequence ID" value="DAD80593.1"/>
    <property type="molecule type" value="Genomic_DNA"/>
</dbReference>
<organism evidence="1">
    <name type="scientific">Siphoviridae sp. ctYh54</name>
    <dbReference type="NCBI Taxonomy" id="2826379"/>
    <lineage>
        <taxon>Viruses</taxon>
        <taxon>Duplodnaviria</taxon>
        <taxon>Heunggongvirae</taxon>
        <taxon>Uroviricota</taxon>
        <taxon>Caudoviricetes</taxon>
    </lineage>
</organism>
<evidence type="ECO:0000313" key="1">
    <source>
        <dbReference type="EMBL" id="DAD80593.1"/>
    </source>
</evidence>
<accession>A0A8S5ME22</accession>
<sequence length="64" mass="7303">MAKEITKPEEKQIKSGRIKSRVNYDVTVQYDGRDCVVAPRQEIPIPDFSKLGAFNPREILKIEG</sequence>
<protein>
    <submittedName>
        <fullName evidence="1">Uncharacterized protein</fullName>
    </submittedName>
</protein>
<proteinExistence type="predicted"/>